<sequence length="59" mass="6837">MKIVLGMPEDGAWRVSGSRKGYWRLANTPQTNKGPGLAYWRNQGFTSLVERYRELRHSL</sequence>
<accession>A0A1Z5HT95</accession>
<dbReference type="AlphaFoldDB" id="A0A1Z5HT95"/>
<keyword evidence="2" id="KW-1185">Reference proteome</keyword>
<comment type="caution">
    <text evidence="1">The sequence shown here is derived from an EMBL/GenBank/DDBJ whole genome shotgun (WGS) entry which is preliminary data.</text>
</comment>
<dbReference type="GO" id="GO:0003964">
    <property type="term" value="F:RNA-directed DNA polymerase activity"/>
    <property type="evidence" value="ECO:0007669"/>
    <property type="project" value="UniProtKB-KW"/>
</dbReference>
<keyword evidence="1" id="KW-0695">RNA-directed DNA polymerase</keyword>
<keyword evidence="1" id="KW-0548">Nucleotidyltransferase</keyword>
<keyword evidence="1" id="KW-0808">Transferase</keyword>
<organism evidence="1 2">
    <name type="scientific">Calderihabitans maritimus</name>
    <dbReference type="NCBI Taxonomy" id="1246530"/>
    <lineage>
        <taxon>Bacteria</taxon>
        <taxon>Bacillati</taxon>
        <taxon>Bacillota</taxon>
        <taxon>Clostridia</taxon>
        <taxon>Neomoorellales</taxon>
        <taxon>Calderihabitantaceae</taxon>
        <taxon>Calderihabitans</taxon>
    </lineage>
</organism>
<reference evidence="2" key="1">
    <citation type="journal article" date="2017" name="Appl. Environ. Microbiol.">
        <title>Genomic analysis of Calderihabitans maritimus KKC1, a thermophilic hydrogenogenic carboxydotrophic bacterium isolated from marine sediment.</title>
        <authorList>
            <person name="Omae K."/>
            <person name="Yoneda Y."/>
            <person name="Fukuyama Y."/>
            <person name="Yoshida T."/>
            <person name="Sako Y."/>
        </authorList>
    </citation>
    <scope>NUCLEOTIDE SEQUENCE [LARGE SCALE GENOMIC DNA]</scope>
    <source>
        <strain evidence="2">KKC1</strain>
    </source>
</reference>
<proteinExistence type="predicted"/>
<dbReference type="EMBL" id="BDGJ01000091">
    <property type="protein sequence ID" value="GAW92752.1"/>
    <property type="molecule type" value="Genomic_DNA"/>
</dbReference>
<gene>
    <name evidence="1" type="ORF">KKC1_19020</name>
</gene>
<dbReference type="Proteomes" id="UP000197032">
    <property type="component" value="Unassembled WGS sequence"/>
</dbReference>
<evidence type="ECO:0000313" key="1">
    <source>
        <dbReference type="EMBL" id="GAW92752.1"/>
    </source>
</evidence>
<protein>
    <submittedName>
        <fullName evidence="1">RNA-directed DNA polymerase</fullName>
    </submittedName>
</protein>
<evidence type="ECO:0000313" key="2">
    <source>
        <dbReference type="Proteomes" id="UP000197032"/>
    </source>
</evidence>
<name>A0A1Z5HT95_9FIRM</name>